<dbReference type="Proteomes" id="UP000664761">
    <property type="component" value="Unassembled WGS sequence"/>
</dbReference>
<dbReference type="PIRSF" id="PIRSF006232">
    <property type="entry name" value="Pirin"/>
    <property type="match status" value="1"/>
</dbReference>
<dbReference type="InterPro" id="IPR011051">
    <property type="entry name" value="RmlC_Cupin_sf"/>
</dbReference>
<evidence type="ECO:0000259" key="3">
    <source>
        <dbReference type="Pfam" id="PF02678"/>
    </source>
</evidence>
<proteinExistence type="inferred from homology"/>
<dbReference type="Pfam" id="PF05726">
    <property type="entry name" value="Pirin_C"/>
    <property type="match status" value="1"/>
</dbReference>
<dbReference type="Gene3D" id="2.60.120.10">
    <property type="entry name" value="Jelly Rolls"/>
    <property type="match status" value="2"/>
</dbReference>
<evidence type="ECO:0000256" key="2">
    <source>
        <dbReference type="RuleBase" id="RU003457"/>
    </source>
</evidence>
<evidence type="ECO:0000313" key="6">
    <source>
        <dbReference type="Proteomes" id="UP000664761"/>
    </source>
</evidence>
<dbReference type="CDD" id="cd02909">
    <property type="entry name" value="cupin_pirin_N"/>
    <property type="match status" value="1"/>
</dbReference>
<name>A0ABS3F2F1_9PROT</name>
<dbReference type="InterPro" id="IPR012093">
    <property type="entry name" value="Pirin"/>
</dbReference>
<reference evidence="5 6" key="1">
    <citation type="submission" date="2021-03" db="EMBL/GenBank/DDBJ databases">
        <title>Sneathiella sp. CAU 1612 isolated from Kang Won-do.</title>
        <authorList>
            <person name="Kim W."/>
        </authorList>
    </citation>
    <scope>NUCLEOTIDE SEQUENCE [LARGE SCALE GENOMIC DNA]</scope>
    <source>
        <strain evidence="5 6">CAU 1612</strain>
    </source>
</reference>
<dbReference type="SUPFAM" id="SSF51182">
    <property type="entry name" value="RmlC-like cupins"/>
    <property type="match status" value="1"/>
</dbReference>
<dbReference type="InterPro" id="IPR008778">
    <property type="entry name" value="Pirin_C_dom"/>
</dbReference>
<dbReference type="PANTHER" id="PTHR13903:SF8">
    <property type="entry name" value="PIRIN"/>
    <property type="match status" value="1"/>
</dbReference>
<dbReference type="InterPro" id="IPR014710">
    <property type="entry name" value="RmlC-like_jellyroll"/>
</dbReference>
<sequence length="290" mass="31726">MTADSIALSINGKPKDIGGLEVRRLLPVAKCRSVGAFVFFDHMGPVTFRTGDGMDVLPHPHIGLATVTYLFEGSIMHRDSLGSVQEIFPGDVNLMTAGRGIVHSERSSEESRSSDQSIHGLQLWVALPKEHEEMAPAFSHTPKSALPELSGEGWHGRLIAGSLFGETSPVATMNRYFFADLRFDAGVSITFTPDYDEAAIYVVEGELDIDGASVEAGALAVLKKYPSVTLTSMKETIFVVLGGEALPEPRYMHWNFVSTSQERIERAKDDWRAQRFDGVPGDDSFVPLPE</sequence>
<feature type="domain" description="Pirin N-terminal" evidence="3">
    <location>
        <begin position="21"/>
        <end position="125"/>
    </location>
</feature>
<organism evidence="5 6">
    <name type="scientific">Sneathiella sedimenti</name>
    <dbReference type="NCBI Taxonomy" id="2816034"/>
    <lineage>
        <taxon>Bacteria</taxon>
        <taxon>Pseudomonadati</taxon>
        <taxon>Pseudomonadota</taxon>
        <taxon>Alphaproteobacteria</taxon>
        <taxon>Sneathiellales</taxon>
        <taxon>Sneathiellaceae</taxon>
        <taxon>Sneathiella</taxon>
    </lineage>
</organism>
<gene>
    <name evidence="5" type="ORF">J0X12_00780</name>
</gene>
<protein>
    <submittedName>
        <fullName evidence="5">Pirin family protein</fullName>
    </submittedName>
</protein>
<dbReference type="Pfam" id="PF02678">
    <property type="entry name" value="Pirin"/>
    <property type="match status" value="1"/>
</dbReference>
<feature type="domain" description="Pirin C-terminal" evidence="4">
    <location>
        <begin position="179"/>
        <end position="277"/>
    </location>
</feature>
<dbReference type="PANTHER" id="PTHR13903">
    <property type="entry name" value="PIRIN-RELATED"/>
    <property type="match status" value="1"/>
</dbReference>
<dbReference type="RefSeq" id="WP_207040974.1">
    <property type="nucleotide sequence ID" value="NZ_JAFLNC010000001.1"/>
</dbReference>
<accession>A0ABS3F2F1</accession>
<evidence type="ECO:0000313" key="5">
    <source>
        <dbReference type="EMBL" id="MBO0332127.1"/>
    </source>
</evidence>
<comment type="similarity">
    <text evidence="1 2">Belongs to the pirin family.</text>
</comment>
<keyword evidence="6" id="KW-1185">Reference proteome</keyword>
<dbReference type="CDD" id="cd02247">
    <property type="entry name" value="cupin_pirin_C"/>
    <property type="match status" value="1"/>
</dbReference>
<evidence type="ECO:0000256" key="1">
    <source>
        <dbReference type="ARBA" id="ARBA00008416"/>
    </source>
</evidence>
<comment type="caution">
    <text evidence="5">The sequence shown here is derived from an EMBL/GenBank/DDBJ whole genome shotgun (WGS) entry which is preliminary data.</text>
</comment>
<evidence type="ECO:0000259" key="4">
    <source>
        <dbReference type="Pfam" id="PF05726"/>
    </source>
</evidence>
<dbReference type="EMBL" id="JAFLNC010000001">
    <property type="protein sequence ID" value="MBO0332127.1"/>
    <property type="molecule type" value="Genomic_DNA"/>
</dbReference>
<dbReference type="InterPro" id="IPR003829">
    <property type="entry name" value="Pirin_N_dom"/>
</dbReference>